<comment type="similarity">
    <text evidence="2">Belongs to the flavodoxin family.</text>
</comment>
<proteinExistence type="inferred from homology"/>
<evidence type="ECO:0000256" key="4">
    <source>
        <dbReference type="ARBA" id="ARBA00022630"/>
    </source>
</evidence>
<evidence type="ECO:0000256" key="5">
    <source>
        <dbReference type="ARBA" id="ARBA00022643"/>
    </source>
</evidence>
<dbReference type="PANTHER" id="PTHR42809">
    <property type="entry name" value="FLAVODOXIN 2"/>
    <property type="match status" value="1"/>
</dbReference>
<keyword evidence="3" id="KW-0813">Transport</keyword>
<evidence type="ECO:0000313" key="9">
    <source>
        <dbReference type="Proteomes" id="UP000740557"/>
    </source>
</evidence>
<dbReference type="Proteomes" id="UP000740557">
    <property type="component" value="Unassembled WGS sequence"/>
</dbReference>
<dbReference type="GO" id="GO:0009055">
    <property type="term" value="F:electron transfer activity"/>
    <property type="evidence" value="ECO:0007669"/>
    <property type="project" value="InterPro"/>
</dbReference>
<keyword evidence="6" id="KW-0249">Electron transport</keyword>
<dbReference type="InterPro" id="IPR029039">
    <property type="entry name" value="Flavoprotein-like_sf"/>
</dbReference>
<name>A0A955J280_UNCKA</name>
<gene>
    <name evidence="8" type="ORF">KC980_01265</name>
</gene>
<feature type="domain" description="Flavodoxin-like" evidence="7">
    <location>
        <begin position="3"/>
        <end position="148"/>
    </location>
</feature>
<keyword evidence="5" id="KW-0288">FMN</keyword>
<dbReference type="EMBL" id="JAGQNX010000037">
    <property type="protein sequence ID" value="MCA9308117.1"/>
    <property type="molecule type" value="Genomic_DNA"/>
</dbReference>
<evidence type="ECO:0000259" key="7">
    <source>
        <dbReference type="PROSITE" id="PS50902"/>
    </source>
</evidence>
<evidence type="ECO:0000256" key="1">
    <source>
        <dbReference type="ARBA" id="ARBA00001917"/>
    </source>
</evidence>
<dbReference type="PANTHER" id="PTHR42809:SF1">
    <property type="entry name" value="FLAVODOXIN 1"/>
    <property type="match status" value="1"/>
</dbReference>
<dbReference type="InterPro" id="IPR001226">
    <property type="entry name" value="Flavodoxin_CS"/>
</dbReference>
<dbReference type="Gene3D" id="3.40.50.360">
    <property type="match status" value="1"/>
</dbReference>
<dbReference type="GO" id="GO:0010181">
    <property type="term" value="F:FMN binding"/>
    <property type="evidence" value="ECO:0007669"/>
    <property type="project" value="InterPro"/>
</dbReference>
<sequence length="157" mass="17327">MNALIVYASNSGSTMMTANIIAKSLKNYKSIVKPAAETNANEFASYDLVLLGSNSWWVNNLEGQPHETMLELMQGIKDSNNTFENTCFAVFGCGDSNYLKFCNAVDMIHNTLTQVGANVLGNKLKVDGFFYNIEENTALITQWATQLEVEVPVKSLL</sequence>
<dbReference type="PROSITE" id="PS50902">
    <property type="entry name" value="FLAVODOXIN_LIKE"/>
    <property type="match status" value="1"/>
</dbReference>
<dbReference type="InterPro" id="IPR050619">
    <property type="entry name" value="Flavodoxin"/>
</dbReference>
<dbReference type="PROSITE" id="PS00201">
    <property type="entry name" value="FLAVODOXIN"/>
    <property type="match status" value="1"/>
</dbReference>
<protein>
    <submittedName>
        <fullName evidence="8">Flavodoxin domain-containing protein</fullName>
    </submittedName>
</protein>
<comment type="cofactor">
    <cofactor evidence="1">
        <name>FMN</name>
        <dbReference type="ChEBI" id="CHEBI:58210"/>
    </cofactor>
</comment>
<dbReference type="AlphaFoldDB" id="A0A955J280"/>
<dbReference type="SUPFAM" id="SSF52218">
    <property type="entry name" value="Flavoproteins"/>
    <property type="match status" value="1"/>
</dbReference>
<accession>A0A955J280</accession>
<evidence type="ECO:0000313" key="8">
    <source>
        <dbReference type="EMBL" id="MCA9308117.1"/>
    </source>
</evidence>
<keyword evidence="4" id="KW-0285">Flavoprotein</keyword>
<organism evidence="8 9">
    <name type="scientific">candidate division WWE3 bacterium</name>
    <dbReference type="NCBI Taxonomy" id="2053526"/>
    <lineage>
        <taxon>Bacteria</taxon>
        <taxon>Katanobacteria</taxon>
    </lineage>
</organism>
<reference evidence="8" key="2">
    <citation type="journal article" date="2021" name="Microbiome">
        <title>Successional dynamics and alternative stable states in a saline activated sludge microbial community over 9 years.</title>
        <authorList>
            <person name="Wang Y."/>
            <person name="Ye J."/>
            <person name="Ju F."/>
            <person name="Liu L."/>
            <person name="Boyd J.A."/>
            <person name="Deng Y."/>
            <person name="Parks D.H."/>
            <person name="Jiang X."/>
            <person name="Yin X."/>
            <person name="Woodcroft B.J."/>
            <person name="Tyson G.W."/>
            <person name="Hugenholtz P."/>
            <person name="Polz M.F."/>
            <person name="Zhang T."/>
        </authorList>
    </citation>
    <scope>NUCLEOTIDE SEQUENCE</scope>
    <source>
        <strain evidence="8">HKST-UBA79</strain>
    </source>
</reference>
<evidence type="ECO:0000256" key="3">
    <source>
        <dbReference type="ARBA" id="ARBA00022448"/>
    </source>
</evidence>
<comment type="caution">
    <text evidence="8">The sequence shown here is derived from an EMBL/GenBank/DDBJ whole genome shotgun (WGS) entry which is preliminary data.</text>
</comment>
<dbReference type="Pfam" id="PF00258">
    <property type="entry name" value="Flavodoxin_1"/>
    <property type="match status" value="1"/>
</dbReference>
<dbReference type="InterPro" id="IPR008254">
    <property type="entry name" value="Flavodoxin/NO_synth"/>
</dbReference>
<evidence type="ECO:0000256" key="2">
    <source>
        <dbReference type="ARBA" id="ARBA00005267"/>
    </source>
</evidence>
<evidence type="ECO:0000256" key="6">
    <source>
        <dbReference type="ARBA" id="ARBA00022982"/>
    </source>
</evidence>
<reference evidence="8" key="1">
    <citation type="submission" date="2020-04" db="EMBL/GenBank/DDBJ databases">
        <authorList>
            <person name="Zhang T."/>
        </authorList>
    </citation>
    <scope>NUCLEOTIDE SEQUENCE</scope>
    <source>
        <strain evidence="8">HKST-UBA79</strain>
    </source>
</reference>